<dbReference type="InterPro" id="IPR015422">
    <property type="entry name" value="PyrdxlP-dep_Trfase_small"/>
</dbReference>
<sequence>MAVNYGQRFTGNELKYLAEVLKSDLKSSASGSMNQRFEKLFAKTMGVRYAIASTSGTAALHQALAACGVGPGDEVIVSPLTVVMCGYAIFYVQARSVFADVDLNTFLIDPVDIEKKITPKTKAILVVNLYGQMGDLDKIMAVAKKHKIKVIEDCAQCYLARDGHGRISGTIGDVGCFSLGETKMISSGEGGVVVTNNSILADRIRKFGHLGFKNVSAENTTVRRDPMIFQDPKYVRHDTFSYNYIMSEPTAAIALAQTEQINKFLNLRIKMAELYREAVGNCSWLIPQQVYNNQTHAYWTFAVLYKGQEKLGVSWYDFRDRFIGFGGDKVRAAWALLYNEPAIINLVSKGKYFVNAKEKQGKWGQRSNWRPRCPKAEYLQPRLMHFTTNQFSEKEMKQQAQALQKTIQYFNETCLSVK</sequence>
<gene>
    <name evidence="2" type="ORF">A3I92_01945</name>
</gene>
<evidence type="ECO:0000313" key="2">
    <source>
        <dbReference type="EMBL" id="OGN32520.1"/>
    </source>
</evidence>
<dbReference type="Pfam" id="PF01041">
    <property type="entry name" value="DegT_DnrJ_EryC1"/>
    <property type="match status" value="1"/>
</dbReference>
<dbReference type="InterPro" id="IPR015424">
    <property type="entry name" value="PyrdxlP-dep_Trfase"/>
</dbReference>
<comment type="caution">
    <text evidence="2">The sequence shown here is derived from an EMBL/GenBank/DDBJ whole genome shotgun (WGS) entry which is preliminary data.</text>
</comment>
<organism evidence="2 3">
    <name type="scientific">Candidatus Yanofskybacteria bacterium RIFCSPLOWO2_02_FULL_43_10b</name>
    <dbReference type="NCBI Taxonomy" id="1802704"/>
    <lineage>
        <taxon>Bacteria</taxon>
        <taxon>Candidatus Yanofskyibacteriota</taxon>
    </lineage>
</organism>
<accession>A0A1F8H5L6</accession>
<dbReference type="SUPFAM" id="SSF53383">
    <property type="entry name" value="PLP-dependent transferases"/>
    <property type="match status" value="1"/>
</dbReference>
<dbReference type="InterPro" id="IPR015421">
    <property type="entry name" value="PyrdxlP-dep_Trfase_major"/>
</dbReference>
<dbReference type="AlphaFoldDB" id="A0A1F8H5L6"/>
<dbReference type="GO" id="GO:0030170">
    <property type="term" value="F:pyridoxal phosphate binding"/>
    <property type="evidence" value="ECO:0007669"/>
    <property type="project" value="TreeGrafter"/>
</dbReference>
<keyword evidence="1" id="KW-0663">Pyridoxal phosphate</keyword>
<evidence type="ECO:0000313" key="3">
    <source>
        <dbReference type="Proteomes" id="UP000177676"/>
    </source>
</evidence>
<dbReference type="InterPro" id="IPR000653">
    <property type="entry name" value="DegT/StrS_aminotransferase"/>
</dbReference>
<protein>
    <submittedName>
        <fullName evidence="2">Uncharacterized protein</fullName>
    </submittedName>
</protein>
<dbReference type="GO" id="GO:0000271">
    <property type="term" value="P:polysaccharide biosynthetic process"/>
    <property type="evidence" value="ECO:0007669"/>
    <property type="project" value="TreeGrafter"/>
</dbReference>
<dbReference type="GO" id="GO:0008483">
    <property type="term" value="F:transaminase activity"/>
    <property type="evidence" value="ECO:0007669"/>
    <property type="project" value="TreeGrafter"/>
</dbReference>
<evidence type="ECO:0000256" key="1">
    <source>
        <dbReference type="RuleBase" id="RU004508"/>
    </source>
</evidence>
<name>A0A1F8H5L6_9BACT</name>
<dbReference type="Proteomes" id="UP000177676">
    <property type="component" value="Unassembled WGS sequence"/>
</dbReference>
<dbReference type="CDD" id="cd00616">
    <property type="entry name" value="AHBA_syn"/>
    <property type="match status" value="1"/>
</dbReference>
<dbReference type="Gene3D" id="3.90.1150.10">
    <property type="entry name" value="Aspartate Aminotransferase, domain 1"/>
    <property type="match status" value="1"/>
</dbReference>
<dbReference type="EMBL" id="MGKS01000013">
    <property type="protein sequence ID" value="OGN32520.1"/>
    <property type="molecule type" value="Genomic_DNA"/>
</dbReference>
<comment type="similarity">
    <text evidence="1">Belongs to the DegT/DnrJ/EryC1 family.</text>
</comment>
<dbReference type="PANTHER" id="PTHR30244:SF34">
    <property type="entry name" value="DTDP-4-AMINO-4,6-DIDEOXYGALACTOSE TRANSAMINASE"/>
    <property type="match status" value="1"/>
</dbReference>
<proteinExistence type="inferred from homology"/>
<reference evidence="2 3" key="1">
    <citation type="journal article" date="2016" name="Nat. Commun.">
        <title>Thousands of microbial genomes shed light on interconnected biogeochemical processes in an aquifer system.</title>
        <authorList>
            <person name="Anantharaman K."/>
            <person name="Brown C.T."/>
            <person name="Hug L.A."/>
            <person name="Sharon I."/>
            <person name="Castelle C.J."/>
            <person name="Probst A.J."/>
            <person name="Thomas B.C."/>
            <person name="Singh A."/>
            <person name="Wilkins M.J."/>
            <person name="Karaoz U."/>
            <person name="Brodie E.L."/>
            <person name="Williams K.H."/>
            <person name="Hubbard S.S."/>
            <person name="Banfield J.F."/>
        </authorList>
    </citation>
    <scope>NUCLEOTIDE SEQUENCE [LARGE SCALE GENOMIC DNA]</scope>
</reference>
<dbReference type="Gene3D" id="3.40.640.10">
    <property type="entry name" value="Type I PLP-dependent aspartate aminotransferase-like (Major domain)"/>
    <property type="match status" value="1"/>
</dbReference>
<dbReference type="PANTHER" id="PTHR30244">
    <property type="entry name" value="TRANSAMINASE"/>
    <property type="match status" value="1"/>
</dbReference>